<gene>
    <name evidence="1" type="ORF">E3N88_44324</name>
</gene>
<evidence type="ECO:0000313" key="1">
    <source>
        <dbReference type="EMBL" id="KAD0410210.1"/>
    </source>
</evidence>
<protein>
    <submittedName>
        <fullName evidence="1">Uncharacterized protein</fullName>
    </submittedName>
</protein>
<accession>A0A5N6LCB7</accession>
<dbReference type="Proteomes" id="UP000326396">
    <property type="component" value="Unassembled WGS sequence"/>
</dbReference>
<name>A0A5N6LCB7_9ASTR</name>
<proteinExistence type="predicted"/>
<evidence type="ECO:0000313" key="2">
    <source>
        <dbReference type="Proteomes" id="UP000326396"/>
    </source>
</evidence>
<reference evidence="1 2" key="1">
    <citation type="submission" date="2019-05" db="EMBL/GenBank/DDBJ databases">
        <title>Mikania micrantha, genome provides insights into the molecular mechanism of rapid growth.</title>
        <authorList>
            <person name="Liu B."/>
        </authorList>
    </citation>
    <scope>NUCLEOTIDE SEQUENCE [LARGE SCALE GENOMIC DNA]</scope>
    <source>
        <strain evidence="1">NLD-2019</strain>
        <tissue evidence="1">Leaf</tissue>
    </source>
</reference>
<organism evidence="1 2">
    <name type="scientific">Mikania micrantha</name>
    <name type="common">bitter vine</name>
    <dbReference type="NCBI Taxonomy" id="192012"/>
    <lineage>
        <taxon>Eukaryota</taxon>
        <taxon>Viridiplantae</taxon>
        <taxon>Streptophyta</taxon>
        <taxon>Embryophyta</taxon>
        <taxon>Tracheophyta</taxon>
        <taxon>Spermatophyta</taxon>
        <taxon>Magnoliopsida</taxon>
        <taxon>eudicotyledons</taxon>
        <taxon>Gunneridae</taxon>
        <taxon>Pentapetalae</taxon>
        <taxon>asterids</taxon>
        <taxon>campanulids</taxon>
        <taxon>Asterales</taxon>
        <taxon>Asteraceae</taxon>
        <taxon>Asteroideae</taxon>
        <taxon>Heliantheae alliance</taxon>
        <taxon>Eupatorieae</taxon>
        <taxon>Mikania</taxon>
    </lineage>
</organism>
<keyword evidence="2" id="KW-1185">Reference proteome</keyword>
<comment type="caution">
    <text evidence="1">The sequence shown here is derived from an EMBL/GenBank/DDBJ whole genome shotgun (WGS) entry which is preliminary data.</text>
</comment>
<dbReference type="AlphaFoldDB" id="A0A5N6LCB7"/>
<sequence length="81" mass="9193">MHRLQNDVVSQQRKHIKCSLSGWAISQEIERGEEKEILVTFDLAVVSVDFPEFQPSDRLHFWTASSSIVTSRGAYPTVGFV</sequence>
<dbReference type="EMBL" id="SZYD01001703">
    <property type="protein sequence ID" value="KAD0410210.1"/>
    <property type="molecule type" value="Genomic_DNA"/>
</dbReference>